<name>A0A9D9DYP6_9FIRM</name>
<dbReference type="GO" id="GO:0030435">
    <property type="term" value="P:sporulation resulting in formation of a cellular spore"/>
    <property type="evidence" value="ECO:0007669"/>
    <property type="project" value="UniProtKB-KW"/>
</dbReference>
<dbReference type="Proteomes" id="UP000823611">
    <property type="component" value="Unassembled WGS sequence"/>
</dbReference>
<dbReference type="InterPro" id="IPR007627">
    <property type="entry name" value="RNA_pol_sigma70_r2"/>
</dbReference>
<comment type="caution">
    <text evidence="10">The sequence shown here is derived from an EMBL/GenBank/DDBJ whole genome shotgun (WGS) entry which is preliminary data.</text>
</comment>
<evidence type="ECO:0000259" key="9">
    <source>
        <dbReference type="PROSITE" id="PS50943"/>
    </source>
</evidence>
<dbReference type="InterPro" id="IPR001387">
    <property type="entry name" value="Cro/C1-type_HTH"/>
</dbReference>
<keyword evidence="2" id="KW-0749">Sporulation</keyword>
<gene>
    <name evidence="10" type="primary">sigK</name>
    <name evidence="10" type="ORF">IAC55_06370</name>
</gene>
<keyword evidence="6 7" id="KW-0804">Transcription</keyword>
<protein>
    <recommendedName>
        <fullName evidence="7">RNA polymerase sigma factor</fullName>
    </recommendedName>
</protein>
<evidence type="ECO:0000256" key="4">
    <source>
        <dbReference type="ARBA" id="ARBA00023082"/>
    </source>
</evidence>
<keyword evidence="4 7" id="KW-0731">Sigma factor</keyword>
<dbReference type="SUPFAM" id="SSF88946">
    <property type="entry name" value="Sigma2 domain of RNA polymerase sigma factors"/>
    <property type="match status" value="1"/>
</dbReference>
<dbReference type="NCBIfam" id="NF004471">
    <property type="entry name" value="PRK05803.1"/>
    <property type="match status" value="1"/>
</dbReference>
<evidence type="ECO:0000313" key="10">
    <source>
        <dbReference type="EMBL" id="MBO8434926.1"/>
    </source>
</evidence>
<dbReference type="Pfam" id="PF04542">
    <property type="entry name" value="Sigma70_r2"/>
    <property type="match status" value="1"/>
</dbReference>
<keyword evidence="8" id="KW-0175">Coiled coil</keyword>
<reference evidence="10" key="2">
    <citation type="journal article" date="2021" name="PeerJ">
        <title>Extensive microbial diversity within the chicken gut microbiome revealed by metagenomics and culture.</title>
        <authorList>
            <person name="Gilroy R."/>
            <person name="Ravi A."/>
            <person name="Getino M."/>
            <person name="Pursley I."/>
            <person name="Horton D.L."/>
            <person name="Alikhan N.F."/>
            <person name="Baker D."/>
            <person name="Gharbi K."/>
            <person name="Hall N."/>
            <person name="Watson M."/>
            <person name="Adriaenssens E.M."/>
            <person name="Foster-Nyarko E."/>
            <person name="Jarju S."/>
            <person name="Secka A."/>
            <person name="Antonio M."/>
            <person name="Oren A."/>
            <person name="Chaudhuri R.R."/>
            <person name="La Ragione R."/>
            <person name="Hildebrand F."/>
            <person name="Pallen M.J."/>
        </authorList>
    </citation>
    <scope>NUCLEOTIDE SEQUENCE</scope>
    <source>
        <strain evidence="10">F6-4510</strain>
    </source>
</reference>
<comment type="function">
    <text evidence="7">Sigma factors are initiation factors that promote the attachment of RNA polymerase to specific initiation sites and are then released.</text>
</comment>
<dbReference type="GO" id="GO:0016987">
    <property type="term" value="F:sigma factor activity"/>
    <property type="evidence" value="ECO:0007669"/>
    <property type="project" value="UniProtKB-KW"/>
</dbReference>
<evidence type="ECO:0000313" key="11">
    <source>
        <dbReference type="Proteomes" id="UP000823611"/>
    </source>
</evidence>
<evidence type="ECO:0000256" key="3">
    <source>
        <dbReference type="ARBA" id="ARBA00023015"/>
    </source>
</evidence>
<comment type="similarity">
    <text evidence="1 7">Belongs to the sigma-70 factor family.</text>
</comment>
<keyword evidence="3 7" id="KW-0805">Transcription regulation</keyword>
<accession>A0A9D9DYP6</accession>
<dbReference type="InterPro" id="IPR036388">
    <property type="entry name" value="WH-like_DNA-bd_sf"/>
</dbReference>
<dbReference type="CDD" id="cd06171">
    <property type="entry name" value="Sigma70_r4"/>
    <property type="match status" value="1"/>
</dbReference>
<dbReference type="EMBL" id="JADIMX010000119">
    <property type="protein sequence ID" value="MBO8434926.1"/>
    <property type="molecule type" value="Genomic_DNA"/>
</dbReference>
<dbReference type="PANTHER" id="PTHR30376">
    <property type="entry name" value="SIGMA FACTOR RPOH HEAT SHOCK RELATED"/>
    <property type="match status" value="1"/>
</dbReference>
<dbReference type="SUPFAM" id="SSF88659">
    <property type="entry name" value="Sigma3 and sigma4 domains of RNA polymerase sigma factors"/>
    <property type="match status" value="1"/>
</dbReference>
<dbReference type="PRINTS" id="PR00046">
    <property type="entry name" value="SIGMA70FCT"/>
</dbReference>
<evidence type="ECO:0000256" key="5">
    <source>
        <dbReference type="ARBA" id="ARBA00023125"/>
    </source>
</evidence>
<dbReference type="InterPro" id="IPR007630">
    <property type="entry name" value="RNA_pol_sigma70_r4"/>
</dbReference>
<dbReference type="InterPro" id="IPR013325">
    <property type="entry name" value="RNA_pol_sigma_r2"/>
</dbReference>
<dbReference type="InterPro" id="IPR014284">
    <property type="entry name" value="RNA_pol_sigma-70_dom"/>
</dbReference>
<dbReference type="InterPro" id="IPR050813">
    <property type="entry name" value="Sigma-70_Factor"/>
</dbReference>
<dbReference type="PROSITE" id="PS50943">
    <property type="entry name" value="HTH_CROC1"/>
    <property type="match status" value="1"/>
</dbReference>
<dbReference type="PANTHER" id="PTHR30376:SF3">
    <property type="entry name" value="RNA POLYMERASE SIGMA FACTOR RPOH"/>
    <property type="match status" value="1"/>
</dbReference>
<dbReference type="PROSITE" id="PS00716">
    <property type="entry name" value="SIGMA70_2"/>
    <property type="match status" value="1"/>
</dbReference>
<dbReference type="Gene3D" id="1.20.120.1810">
    <property type="match status" value="1"/>
</dbReference>
<dbReference type="PROSITE" id="PS00715">
    <property type="entry name" value="SIGMA70_1"/>
    <property type="match status" value="1"/>
</dbReference>
<dbReference type="Gene3D" id="1.10.10.10">
    <property type="entry name" value="Winged helix-like DNA-binding domain superfamily/Winged helix DNA-binding domain"/>
    <property type="match status" value="1"/>
</dbReference>
<evidence type="ECO:0000256" key="7">
    <source>
        <dbReference type="RuleBase" id="RU362124"/>
    </source>
</evidence>
<feature type="coiled-coil region" evidence="8">
    <location>
        <begin position="149"/>
        <end position="176"/>
    </location>
</feature>
<dbReference type="Pfam" id="PF04545">
    <property type="entry name" value="Sigma70_r4"/>
    <property type="match status" value="1"/>
</dbReference>
<organism evidence="10 11">
    <name type="scientific">Candidatus Fimicola merdigallinarum</name>
    <dbReference type="NCBI Taxonomy" id="2840819"/>
    <lineage>
        <taxon>Bacteria</taxon>
        <taxon>Bacillati</taxon>
        <taxon>Bacillota</taxon>
        <taxon>Clostridia</taxon>
        <taxon>Lachnospirales</taxon>
        <taxon>Lachnospiraceae</taxon>
        <taxon>Lachnospiraceae incertae sedis</taxon>
        <taxon>Candidatus Fimicola</taxon>
    </lineage>
</organism>
<proteinExistence type="inferred from homology"/>
<feature type="domain" description="HTH cro/C1-type" evidence="9">
    <location>
        <begin position="190"/>
        <end position="211"/>
    </location>
</feature>
<dbReference type="GO" id="GO:0006352">
    <property type="term" value="P:DNA-templated transcription initiation"/>
    <property type="evidence" value="ECO:0007669"/>
    <property type="project" value="InterPro"/>
</dbReference>
<evidence type="ECO:0000256" key="2">
    <source>
        <dbReference type="ARBA" id="ARBA00022969"/>
    </source>
</evidence>
<dbReference type="AlphaFoldDB" id="A0A9D9DYP6"/>
<dbReference type="PIRSF" id="PIRSF000770">
    <property type="entry name" value="RNA_pol_sigma-SigE/K"/>
    <property type="match status" value="1"/>
</dbReference>
<dbReference type="GO" id="GO:0003677">
    <property type="term" value="F:DNA binding"/>
    <property type="evidence" value="ECO:0007669"/>
    <property type="project" value="UniProtKB-KW"/>
</dbReference>
<reference evidence="10" key="1">
    <citation type="submission" date="2020-10" db="EMBL/GenBank/DDBJ databases">
        <authorList>
            <person name="Gilroy R."/>
        </authorList>
    </citation>
    <scope>NUCLEOTIDE SEQUENCE</scope>
    <source>
        <strain evidence="10">F6-4510</strain>
    </source>
</reference>
<dbReference type="InterPro" id="IPR000943">
    <property type="entry name" value="RNA_pol_sigma70"/>
</dbReference>
<evidence type="ECO:0000256" key="1">
    <source>
        <dbReference type="ARBA" id="ARBA00007788"/>
    </source>
</evidence>
<evidence type="ECO:0000256" key="8">
    <source>
        <dbReference type="SAM" id="Coils"/>
    </source>
</evidence>
<sequence>MLAFLNFYYMFAYISGRSLFDKPLTASEEKYYIEEYEKGSAEAKNILIEKNLRLVAHIAKKYSSTGCDNEDLISIGTIGLIKAVSSYKSDKNVKLGTYASKCIDNEILMYLRAGKKYSSDLYLQEPIGNDSEGNEIAMVDVISSKQDDIDEMIYKKQQIELLFEKLENELDEREKDILIMRYGLFNTDELTQIEIAEKMGISRSYVSRIEKKAVEKLRKYF</sequence>
<evidence type="ECO:0000256" key="6">
    <source>
        <dbReference type="ARBA" id="ARBA00023163"/>
    </source>
</evidence>
<dbReference type="NCBIfam" id="TIGR02937">
    <property type="entry name" value="sigma70-ECF"/>
    <property type="match status" value="1"/>
</dbReference>
<keyword evidence="5 7" id="KW-0238">DNA-binding</keyword>
<dbReference type="InterPro" id="IPR013324">
    <property type="entry name" value="RNA_pol_sigma_r3/r4-like"/>
</dbReference>